<dbReference type="Pfam" id="PF11738">
    <property type="entry name" value="DUF3298"/>
    <property type="match status" value="1"/>
</dbReference>
<dbReference type="InterPro" id="IPR021729">
    <property type="entry name" value="DUF3298"/>
</dbReference>
<dbReference type="STRING" id="1697053.AKN87_06875"/>
<dbReference type="Gene3D" id="3.90.640.20">
    <property type="entry name" value="Heat-shock cognate protein, ATPase"/>
    <property type="match status" value="1"/>
</dbReference>
<proteinExistence type="predicted"/>
<dbReference type="PATRIC" id="fig|1698449.3.peg.976"/>
<keyword evidence="5" id="KW-1185">Reference proteome</keyword>
<dbReference type="Gene3D" id="3.30.565.40">
    <property type="entry name" value="Fervidobacterium nodosum Rt17-B1 like"/>
    <property type="match status" value="1"/>
</dbReference>
<reference evidence="4 5" key="1">
    <citation type="journal article" date="2015" name="Genome Announc.">
        <title>Genome Sequences of Oblitimonas alkaliphila gen. nov. sp. nov. (Proposed), a Novel Bacterium of the Pseudomonadaceae Family.</title>
        <authorList>
            <person name="Lauer A.C."/>
            <person name="Nicholson A.C."/>
            <person name="Humrighouse B.W."/>
            <person name="Emery B."/>
            <person name="Drobish A."/>
            <person name="Juieng P."/>
            <person name="Loparev V."/>
            <person name="McQuiston J.R."/>
        </authorList>
    </citation>
    <scope>NUCLEOTIDE SEQUENCE [LARGE SCALE GENOMIC DNA]</scope>
    <source>
        <strain evidence="4 5">E5571</strain>
    </source>
</reference>
<evidence type="ECO:0000313" key="5">
    <source>
        <dbReference type="Proteomes" id="UP000063953"/>
    </source>
</evidence>
<name>A0A0K1XD68_9GAMM</name>
<gene>
    <name evidence="4" type="ORF">AKN88_04880</name>
</gene>
<dbReference type="Proteomes" id="UP000063953">
    <property type="component" value="Chromosome"/>
</dbReference>
<evidence type="ECO:0008006" key="6">
    <source>
        <dbReference type="Google" id="ProtNLM"/>
    </source>
</evidence>
<organism evidence="4 5">
    <name type="scientific">Thiopseudomonas alkaliphila</name>
    <dbReference type="NCBI Taxonomy" id="1697053"/>
    <lineage>
        <taxon>Bacteria</taxon>
        <taxon>Pseudomonadati</taxon>
        <taxon>Pseudomonadota</taxon>
        <taxon>Gammaproteobacteria</taxon>
        <taxon>Pseudomonadales</taxon>
        <taxon>Pseudomonadaceae</taxon>
        <taxon>Thiopseudomonas</taxon>
    </lineage>
</organism>
<protein>
    <recommendedName>
        <fullName evidence="6">DUF3298 domain-containing protein</fullName>
    </recommendedName>
</protein>
<feature type="domain" description="Deacetylase PdaC" evidence="3">
    <location>
        <begin position="63"/>
        <end position="134"/>
    </location>
</feature>
<feature type="domain" description="DUF3298" evidence="2">
    <location>
        <begin position="154"/>
        <end position="230"/>
    </location>
</feature>
<evidence type="ECO:0000259" key="2">
    <source>
        <dbReference type="Pfam" id="PF11738"/>
    </source>
</evidence>
<evidence type="ECO:0000313" key="4">
    <source>
        <dbReference type="EMBL" id="AKX59345.1"/>
    </source>
</evidence>
<dbReference type="InterPro" id="IPR025303">
    <property type="entry name" value="PdaC"/>
</dbReference>
<dbReference type="RefSeq" id="WP_053100519.1">
    <property type="nucleotide sequence ID" value="NZ_CP012365.1"/>
</dbReference>
<dbReference type="AlphaFoldDB" id="A0A0K1XD68"/>
<dbReference type="EMBL" id="CP012365">
    <property type="protein sequence ID" value="AKX59345.1"/>
    <property type="molecule type" value="Genomic_DNA"/>
</dbReference>
<keyword evidence="1" id="KW-0732">Signal</keyword>
<dbReference type="Pfam" id="PF13739">
    <property type="entry name" value="PdaC"/>
    <property type="match status" value="1"/>
</dbReference>
<feature type="signal peptide" evidence="1">
    <location>
        <begin position="1"/>
        <end position="16"/>
    </location>
</feature>
<feature type="chain" id="PRO_5005472213" description="DUF3298 domain-containing protein" evidence="1">
    <location>
        <begin position="17"/>
        <end position="243"/>
    </location>
</feature>
<dbReference type="PROSITE" id="PS51257">
    <property type="entry name" value="PROKAR_LIPOPROTEIN"/>
    <property type="match status" value="1"/>
</dbReference>
<sequence>MLRAGFLVFISLLLSACQTFNSASGKVVKPERIQWEQTNHQCRGEQCSLVNMDTLVFPKQPHLNQLITRNLLKMANDEGANLANRTLEQYSQHFLATAEPGWQAWLQARVLDQHNSIASIEFSSYIYTGGAHGMPGRATLIYDWNKQQVITLQDMLRPGQEAAFWELAERAHLRWLDSKNLQQEDPNFLQQWPFQKTDNIALTKYKVQLIYPVYALAPYSSGHPVLDIPKTALLKIFKPEYLR</sequence>
<dbReference type="InterPro" id="IPR037126">
    <property type="entry name" value="PdaC/RsiV-like_sf"/>
</dbReference>
<evidence type="ECO:0000256" key="1">
    <source>
        <dbReference type="SAM" id="SignalP"/>
    </source>
</evidence>
<evidence type="ECO:0000259" key="3">
    <source>
        <dbReference type="Pfam" id="PF13739"/>
    </source>
</evidence>
<accession>A0A0K1XD68</accession>